<dbReference type="Gene3D" id="1.10.760.10">
    <property type="entry name" value="Cytochrome c-like domain"/>
    <property type="match status" value="1"/>
</dbReference>
<dbReference type="InterPro" id="IPR036909">
    <property type="entry name" value="Cyt_c-like_dom_sf"/>
</dbReference>
<accession>A0A1S7LMK2</accession>
<name>A0A1S7LMK2_MAGMO</name>
<dbReference type="AlphaFoldDB" id="A0A1S7LMK2"/>
<feature type="signal peptide" evidence="1">
    <location>
        <begin position="1"/>
        <end position="18"/>
    </location>
</feature>
<dbReference type="GO" id="GO:0020037">
    <property type="term" value="F:heme binding"/>
    <property type="evidence" value="ECO:0007669"/>
    <property type="project" value="InterPro"/>
</dbReference>
<keyword evidence="1" id="KW-0732">Signal</keyword>
<gene>
    <name evidence="2" type="ORF">MAGMO_4007</name>
</gene>
<organism evidence="2">
    <name type="scientific">Magnetococcus massalia (strain MO-1)</name>
    <dbReference type="NCBI Taxonomy" id="451514"/>
    <lineage>
        <taxon>Bacteria</taxon>
        <taxon>Pseudomonadati</taxon>
        <taxon>Pseudomonadota</taxon>
        <taxon>Magnetococcia</taxon>
        <taxon>Magnetococcales</taxon>
        <taxon>Magnetococcaceae</taxon>
        <taxon>Magnetococcus</taxon>
    </lineage>
</organism>
<dbReference type="EMBL" id="LO017727">
    <property type="protein sequence ID" value="CRH08135.1"/>
    <property type="molecule type" value="Genomic_DNA"/>
</dbReference>
<feature type="chain" id="PRO_5012526404" description="Cytochrome c domain-containing protein" evidence="1">
    <location>
        <begin position="19"/>
        <end position="95"/>
    </location>
</feature>
<sequence>MFAVWVALWAFSTVGVAAANEGKALHDEHCIACHANMFDGDPYKIYTRTDRTKSTLKSLKQMVAFCNNQVGSQWFDEEVDQVTDYLNSHFYKLDQ</sequence>
<dbReference type="SUPFAM" id="SSF46626">
    <property type="entry name" value="Cytochrome c"/>
    <property type="match status" value="1"/>
</dbReference>
<dbReference type="GO" id="GO:0009055">
    <property type="term" value="F:electron transfer activity"/>
    <property type="evidence" value="ECO:0007669"/>
    <property type="project" value="InterPro"/>
</dbReference>
<proteinExistence type="predicted"/>
<reference evidence="2" key="1">
    <citation type="submission" date="2015-04" db="EMBL/GenBank/DDBJ databases">
        <authorList>
            <person name="Syromyatnikov M.Y."/>
            <person name="Popov V.N."/>
        </authorList>
    </citation>
    <scope>NUCLEOTIDE SEQUENCE</scope>
    <source>
        <strain evidence="2">MO-1</strain>
    </source>
</reference>
<evidence type="ECO:0008006" key="3">
    <source>
        <dbReference type="Google" id="ProtNLM"/>
    </source>
</evidence>
<evidence type="ECO:0000256" key="1">
    <source>
        <dbReference type="SAM" id="SignalP"/>
    </source>
</evidence>
<evidence type="ECO:0000313" key="2">
    <source>
        <dbReference type="EMBL" id="CRH08135.1"/>
    </source>
</evidence>
<protein>
    <recommendedName>
        <fullName evidence="3">Cytochrome c domain-containing protein</fullName>
    </recommendedName>
</protein>